<keyword evidence="3 6" id="KW-0812">Transmembrane</keyword>
<evidence type="ECO:0000256" key="2">
    <source>
        <dbReference type="ARBA" id="ARBA00009172"/>
    </source>
</evidence>
<feature type="transmembrane region" description="Helical" evidence="6">
    <location>
        <begin position="301"/>
        <end position="321"/>
    </location>
</feature>
<feature type="transmembrane region" description="Helical" evidence="6">
    <location>
        <begin position="419"/>
        <end position="438"/>
    </location>
</feature>
<comment type="caution">
    <text evidence="7">The sequence shown here is derived from an EMBL/GenBank/DDBJ whole genome shotgun (WGS) entry which is preliminary data.</text>
</comment>
<dbReference type="GO" id="GO:0043266">
    <property type="term" value="P:regulation of potassium ion transport"/>
    <property type="evidence" value="ECO:0007669"/>
    <property type="project" value="TreeGrafter"/>
</dbReference>
<dbReference type="GO" id="GO:0005886">
    <property type="term" value="C:plasma membrane"/>
    <property type="evidence" value="ECO:0007669"/>
    <property type="project" value="TreeGrafter"/>
</dbReference>
<feature type="transmembrane region" description="Helical" evidence="6">
    <location>
        <begin position="45"/>
        <end position="63"/>
    </location>
</feature>
<dbReference type="GO" id="GO:0015459">
    <property type="term" value="F:potassium channel regulator activity"/>
    <property type="evidence" value="ECO:0007669"/>
    <property type="project" value="TreeGrafter"/>
</dbReference>
<feature type="transmembrane region" description="Helical" evidence="6">
    <location>
        <begin position="129"/>
        <end position="146"/>
    </location>
</feature>
<accession>A0A814P1T2</accession>
<dbReference type="GO" id="GO:0006937">
    <property type="term" value="P:regulation of muscle contraction"/>
    <property type="evidence" value="ECO:0007669"/>
    <property type="project" value="TreeGrafter"/>
</dbReference>
<evidence type="ECO:0008006" key="9">
    <source>
        <dbReference type="Google" id="ProtNLM"/>
    </source>
</evidence>
<evidence type="ECO:0000256" key="6">
    <source>
        <dbReference type="SAM" id="Phobius"/>
    </source>
</evidence>
<feature type="transmembrane region" description="Helical" evidence="6">
    <location>
        <begin position="75"/>
        <end position="94"/>
    </location>
</feature>
<evidence type="ECO:0000256" key="4">
    <source>
        <dbReference type="ARBA" id="ARBA00022989"/>
    </source>
</evidence>
<feature type="transmembrane region" description="Helical" evidence="6">
    <location>
        <begin position="327"/>
        <end position="350"/>
    </location>
</feature>
<dbReference type="Proteomes" id="UP000663864">
    <property type="component" value="Unassembled WGS sequence"/>
</dbReference>
<evidence type="ECO:0000256" key="3">
    <source>
        <dbReference type="ARBA" id="ARBA00022692"/>
    </source>
</evidence>
<feature type="transmembrane region" description="Helical" evidence="6">
    <location>
        <begin position="106"/>
        <end position="123"/>
    </location>
</feature>
<evidence type="ECO:0000256" key="5">
    <source>
        <dbReference type="ARBA" id="ARBA00023136"/>
    </source>
</evidence>
<dbReference type="EMBL" id="CAJNOT010000876">
    <property type="protein sequence ID" value="CAF1100379.1"/>
    <property type="molecule type" value="Genomic_DNA"/>
</dbReference>
<feature type="transmembrane region" description="Helical" evidence="6">
    <location>
        <begin position="357"/>
        <end position="374"/>
    </location>
</feature>
<dbReference type="InterPro" id="IPR036259">
    <property type="entry name" value="MFS_trans_sf"/>
</dbReference>
<dbReference type="PANTHER" id="PTHR19444">
    <property type="entry name" value="UNC-93 RELATED"/>
    <property type="match status" value="1"/>
</dbReference>
<dbReference type="InterPro" id="IPR010291">
    <property type="entry name" value="Ion_channel_UNC-93"/>
</dbReference>
<dbReference type="PANTHER" id="PTHR19444:SF13">
    <property type="entry name" value="PROTEIN UNC-93 HOMOLOG A"/>
    <property type="match status" value="1"/>
</dbReference>
<comment type="subcellular location">
    <subcellularLocation>
        <location evidence="1">Membrane</location>
        <topology evidence="1">Multi-pass membrane protein</topology>
    </subcellularLocation>
</comment>
<name>A0A814P1T2_9BILA</name>
<dbReference type="AlphaFoldDB" id="A0A814P1T2"/>
<keyword evidence="5 6" id="KW-0472">Membrane</keyword>
<evidence type="ECO:0000256" key="1">
    <source>
        <dbReference type="ARBA" id="ARBA00004141"/>
    </source>
</evidence>
<feature type="transmembrane region" description="Helical" evidence="6">
    <location>
        <begin position="269"/>
        <end position="289"/>
    </location>
</feature>
<dbReference type="SUPFAM" id="SSF103473">
    <property type="entry name" value="MFS general substrate transporter"/>
    <property type="match status" value="2"/>
</dbReference>
<comment type="similarity">
    <text evidence="2">Belongs to the unc-93 family.</text>
</comment>
<reference evidence="7" key="1">
    <citation type="submission" date="2021-02" db="EMBL/GenBank/DDBJ databases">
        <authorList>
            <person name="Nowell W R."/>
        </authorList>
    </citation>
    <scope>NUCLEOTIDE SEQUENCE</scope>
</reference>
<proteinExistence type="inferred from homology"/>
<evidence type="ECO:0000313" key="7">
    <source>
        <dbReference type="EMBL" id="CAF1100379.1"/>
    </source>
</evidence>
<gene>
    <name evidence="7" type="ORF">ZHD862_LOCUS17565</name>
</gene>
<sequence>MSVISNVELELQTDRTITNDNVVTNDKLTSSKIQQRLGFRTYKNLLVISVAFLLQFTAFNGIQNLQSSLNTEANIGVNSSSIIYVFLIISSIFLPHPLMSIFGLKWTLVISQVSYVLFIAANYYPKAYLMYPTAALVGLSAAPLWTSKGQIWGNMISYLVLTPENKASSTINGTKNNTLLLLKTYDKCGADFSEQEYQSSEVVNKIDRRTIDILCIIYVCIGICSILTLIILLDQRRITSRDEISVMLRNSVKLLISTIKHMRHINQLLLIPMTIWAGLELTFLFAQFTQAFVSCAINPKYVGLIMIAFGVCDSIGSFVFGQLVKLVGRWPCFAIATLISYAMIITMLIWHPLADQIVVLFIIAGLWGVADAVWQSQTSALYGVLFTDNNEAAFSNYRLWESVGFALFYILIPRIRTRITLIILLVFLSVGISGYALAEYLWRTSEEKKKNTKNNQISPS</sequence>
<dbReference type="Gene3D" id="1.20.1250.20">
    <property type="entry name" value="MFS general substrate transporter like domains"/>
    <property type="match status" value="1"/>
</dbReference>
<protein>
    <recommendedName>
        <fullName evidence="9">UNC93-like protein</fullName>
    </recommendedName>
</protein>
<organism evidence="7 8">
    <name type="scientific">Rotaria sordida</name>
    <dbReference type="NCBI Taxonomy" id="392033"/>
    <lineage>
        <taxon>Eukaryota</taxon>
        <taxon>Metazoa</taxon>
        <taxon>Spiralia</taxon>
        <taxon>Gnathifera</taxon>
        <taxon>Rotifera</taxon>
        <taxon>Eurotatoria</taxon>
        <taxon>Bdelloidea</taxon>
        <taxon>Philodinida</taxon>
        <taxon>Philodinidae</taxon>
        <taxon>Rotaria</taxon>
    </lineage>
</organism>
<dbReference type="InterPro" id="IPR051951">
    <property type="entry name" value="UNC-93_regulatory"/>
</dbReference>
<feature type="transmembrane region" description="Helical" evidence="6">
    <location>
        <begin position="394"/>
        <end position="412"/>
    </location>
</feature>
<dbReference type="GO" id="GO:0055120">
    <property type="term" value="C:striated muscle dense body"/>
    <property type="evidence" value="ECO:0007669"/>
    <property type="project" value="TreeGrafter"/>
</dbReference>
<dbReference type="Pfam" id="PF05978">
    <property type="entry name" value="UNC-93"/>
    <property type="match status" value="1"/>
</dbReference>
<keyword evidence="4 6" id="KW-1133">Transmembrane helix</keyword>
<feature type="transmembrane region" description="Helical" evidence="6">
    <location>
        <begin position="213"/>
        <end position="233"/>
    </location>
</feature>
<evidence type="ECO:0000313" key="8">
    <source>
        <dbReference type="Proteomes" id="UP000663864"/>
    </source>
</evidence>